<gene>
    <name evidence="3" type="primary">LOC113797644</name>
</gene>
<dbReference type="InParanoid" id="A0A6P6YG72"/>
<dbReference type="OrthoDB" id="6532880at2759"/>
<feature type="transmembrane region" description="Helical" evidence="1">
    <location>
        <begin position="102"/>
        <end position="119"/>
    </location>
</feature>
<feature type="transmembrane region" description="Helical" evidence="1">
    <location>
        <begin position="166"/>
        <end position="187"/>
    </location>
</feature>
<dbReference type="OMA" id="WAVWITI"/>
<feature type="transmembrane region" description="Helical" evidence="1">
    <location>
        <begin position="207"/>
        <end position="229"/>
    </location>
</feature>
<keyword evidence="2" id="KW-1185">Reference proteome</keyword>
<evidence type="ECO:0000256" key="1">
    <source>
        <dbReference type="SAM" id="Phobius"/>
    </source>
</evidence>
<dbReference type="Proteomes" id="UP000515146">
    <property type="component" value="Unplaced"/>
</dbReference>
<accession>A0A6P6YG72</accession>
<keyword evidence="1" id="KW-0472">Membrane</keyword>
<name>A0A6P6YG72_DERPT</name>
<dbReference type="RefSeq" id="XP_027203861.1">
    <property type="nucleotide sequence ID" value="XM_027348060.1"/>
</dbReference>
<proteinExistence type="predicted"/>
<reference evidence="3" key="1">
    <citation type="submission" date="2025-08" db="UniProtKB">
        <authorList>
            <consortium name="RefSeq"/>
        </authorList>
    </citation>
    <scope>IDENTIFICATION</scope>
    <source>
        <strain evidence="3">Airmid</strain>
    </source>
</reference>
<evidence type="ECO:0000313" key="2">
    <source>
        <dbReference type="Proteomes" id="UP000515146"/>
    </source>
</evidence>
<keyword evidence="1" id="KW-1133">Transmembrane helix</keyword>
<evidence type="ECO:0000313" key="3">
    <source>
        <dbReference type="RefSeq" id="XP_027203861.1"/>
    </source>
</evidence>
<feature type="transmembrane region" description="Helical" evidence="1">
    <location>
        <begin position="318"/>
        <end position="343"/>
    </location>
</feature>
<dbReference type="KEGG" id="dpte:113797644"/>
<feature type="transmembrane region" description="Helical" evidence="1">
    <location>
        <begin position="53"/>
        <end position="75"/>
    </location>
</feature>
<sequence>MYYPRIIKRNISTQNGISDIFDKCFKCLNYYLLRMDYSIIDYRKRHIRWTYRTFKWAVWITIISVILNSVMLTMINRPESIAGLPLSFIDFEETFDIQRTDLIIIHLVITFLMLDYLWFSMFKNILSYNFLLNDLLIKYNDNNLMETRLQEYLIFFFGIIDYCSTLFYRLAAIILTLGYVLFIIHLNLNNKMTFLQWLLFLQLWTMFRFRLIYLMGQLFVAMKFVLFAVEFYRIQLIKILQIAKAIFTRTIDFQYTANRRLIWRNFHCEYLTLYQDSWKFDKTMRIIMFAIEMIAKSAIINCSTFYSKQQRMNTTNKGIIVMMGSAYLYTKIIYSYVSLVPFYNQIFTRLIMNWNARIYWYRFSRQKNQQQSSNREQLKQQRFEAWITLRYTIKSNLFIQTIKNNRFGINCGHIFFINRFKLVESILMDVMLVLLFYKKICMH</sequence>
<organism evidence="2 3">
    <name type="scientific">Dermatophagoides pteronyssinus</name>
    <name type="common">European house dust mite</name>
    <dbReference type="NCBI Taxonomy" id="6956"/>
    <lineage>
        <taxon>Eukaryota</taxon>
        <taxon>Metazoa</taxon>
        <taxon>Ecdysozoa</taxon>
        <taxon>Arthropoda</taxon>
        <taxon>Chelicerata</taxon>
        <taxon>Arachnida</taxon>
        <taxon>Acari</taxon>
        <taxon>Acariformes</taxon>
        <taxon>Sarcoptiformes</taxon>
        <taxon>Astigmata</taxon>
        <taxon>Psoroptidia</taxon>
        <taxon>Analgoidea</taxon>
        <taxon>Pyroglyphidae</taxon>
        <taxon>Dermatophagoidinae</taxon>
        <taxon>Dermatophagoides</taxon>
    </lineage>
</organism>
<protein>
    <submittedName>
        <fullName evidence="3">Uncharacterized protein LOC113797644</fullName>
    </submittedName>
</protein>
<keyword evidence="1" id="KW-0812">Transmembrane</keyword>
<dbReference type="AlphaFoldDB" id="A0A6P6YG72"/>